<proteinExistence type="inferred from homology"/>
<dbReference type="PANTHER" id="PTHR38366:SF1">
    <property type="entry name" value="PROTEIN TILLER ANGLE CONTROL 1"/>
    <property type="match status" value="1"/>
</dbReference>
<feature type="compositionally biased region" description="Basic and acidic residues" evidence="4">
    <location>
        <begin position="231"/>
        <end position="242"/>
    </location>
</feature>
<reference evidence="5 6" key="1">
    <citation type="journal article" date="2018" name="Mol. Plant">
        <title>The genome of Artemisia annua provides insight into the evolution of Asteraceae family and artemisinin biosynthesis.</title>
        <authorList>
            <person name="Shen Q."/>
            <person name="Zhang L."/>
            <person name="Liao Z."/>
            <person name="Wang S."/>
            <person name="Yan T."/>
            <person name="Shi P."/>
            <person name="Liu M."/>
            <person name="Fu X."/>
            <person name="Pan Q."/>
            <person name="Wang Y."/>
            <person name="Lv Z."/>
            <person name="Lu X."/>
            <person name="Zhang F."/>
            <person name="Jiang W."/>
            <person name="Ma Y."/>
            <person name="Chen M."/>
            <person name="Hao X."/>
            <person name="Li L."/>
            <person name="Tang Y."/>
            <person name="Lv G."/>
            <person name="Zhou Y."/>
            <person name="Sun X."/>
            <person name="Brodelius P.E."/>
            <person name="Rose J.K.C."/>
            <person name="Tang K."/>
        </authorList>
    </citation>
    <scope>NUCLEOTIDE SEQUENCE [LARGE SCALE GENOMIC DNA]</scope>
    <source>
        <strain evidence="6">cv. Huhao1</strain>
        <tissue evidence="5">Leaf</tissue>
    </source>
</reference>
<comment type="similarity">
    <text evidence="2">Belongs to the TAC family.</text>
</comment>
<protein>
    <recommendedName>
        <fullName evidence="3">Protein TILLER ANGLE CONTROL 1</fullName>
    </recommendedName>
</protein>
<gene>
    <name evidence="5" type="ORF">CTI12_AA529470</name>
</gene>
<feature type="region of interest" description="Disordered" evidence="4">
    <location>
        <begin position="228"/>
        <end position="261"/>
    </location>
</feature>
<comment type="caution">
    <text evidence="5">The sequence shown here is derived from an EMBL/GenBank/DDBJ whole genome shotgun (WGS) entry which is preliminary data.</text>
</comment>
<evidence type="ECO:0000256" key="1">
    <source>
        <dbReference type="ARBA" id="ARBA00022604"/>
    </source>
</evidence>
<dbReference type="AlphaFoldDB" id="A0A2U1L527"/>
<dbReference type="EMBL" id="PKPP01011455">
    <property type="protein sequence ID" value="PWA44107.1"/>
    <property type="molecule type" value="Genomic_DNA"/>
</dbReference>
<keyword evidence="1" id="KW-0341">Growth regulation</keyword>
<organism evidence="5 6">
    <name type="scientific">Artemisia annua</name>
    <name type="common">Sweet wormwood</name>
    <dbReference type="NCBI Taxonomy" id="35608"/>
    <lineage>
        <taxon>Eukaryota</taxon>
        <taxon>Viridiplantae</taxon>
        <taxon>Streptophyta</taxon>
        <taxon>Embryophyta</taxon>
        <taxon>Tracheophyta</taxon>
        <taxon>Spermatophyta</taxon>
        <taxon>Magnoliopsida</taxon>
        <taxon>eudicotyledons</taxon>
        <taxon>Gunneridae</taxon>
        <taxon>Pentapetalae</taxon>
        <taxon>asterids</taxon>
        <taxon>campanulids</taxon>
        <taxon>Asterales</taxon>
        <taxon>Asteraceae</taxon>
        <taxon>Asteroideae</taxon>
        <taxon>Anthemideae</taxon>
        <taxon>Artemisiinae</taxon>
        <taxon>Artemisia</taxon>
    </lineage>
</organism>
<evidence type="ECO:0000256" key="3">
    <source>
        <dbReference type="ARBA" id="ARBA00026138"/>
    </source>
</evidence>
<accession>A0A2U1L527</accession>
<dbReference type="Proteomes" id="UP000245207">
    <property type="component" value="Unassembled WGS sequence"/>
</dbReference>
<name>A0A2U1L527_ARTAN</name>
<evidence type="ECO:0000313" key="6">
    <source>
        <dbReference type="Proteomes" id="UP000245207"/>
    </source>
</evidence>
<dbReference type="OrthoDB" id="1922866at2759"/>
<evidence type="ECO:0000256" key="4">
    <source>
        <dbReference type="SAM" id="MobiDB-lite"/>
    </source>
</evidence>
<evidence type="ECO:0000256" key="2">
    <source>
        <dbReference type="ARBA" id="ARBA00025796"/>
    </source>
</evidence>
<evidence type="ECO:0000313" key="5">
    <source>
        <dbReference type="EMBL" id="PWA44107.1"/>
    </source>
</evidence>
<keyword evidence="6" id="KW-1185">Reference proteome</keyword>
<dbReference type="STRING" id="35608.A0A2U1L527"/>
<sequence length="261" mass="29807">MKIFNWVHRRFNHKYEAGQDVTKGEHTGNRKDKLALLENEALDSVFEGWSEGILAIGTLGFDPALWKDFECEDDVYLCDNSKELCVGDNVDEDDEDCQEGEMELPLVLKACKHGFFHDQDTDVIKPDVTSKLNDHEDYGVEESDQVKNARRAGERITLADLFWADSEKNLLKNKNLVDKDHVKADDSKAKPGLNEDRVALISKKKSTKEDAARPIKKINRMVRKMLKKKIHPDFDNQKETPRTKSMRVPQSVKNACYNGGN</sequence>
<dbReference type="PANTHER" id="PTHR38366">
    <property type="entry name" value="NAD-DEPENDENT PROTEIN DEACETYLASE HST1-LIKE PROTEIN"/>
    <property type="match status" value="1"/>
</dbReference>
<dbReference type="InterPro" id="IPR044989">
    <property type="entry name" value="TAC1"/>
</dbReference>
<dbReference type="GO" id="GO:0001763">
    <property type="term" value="P:morphogenesis of a branching structure"/>
    <property type="evidence" value="ECO:0007669"/>
    <property type="project" value="InterPro"/>
</dbReference>